<feature type="non-terminal residue" evidence="1">
    <location>
        <position position="1"/>
    </location>
</feature>
<reference evidence="1 2" key="1">
    <citation type="submission" date="2021-06" db="EMBL/GenBank/DDBJ databases">
        <authorList>
            <person name="Kallberg Y."/>
            <person name="Tangrot J."/>
            <person name="Rosling A."/>
        </authorList>
    </citation>
    <scope>NUCLEOTIDE SEQUENCE [LARGE SCALE GENOMIC DNA]</scope>
    <source>
        <strain evidence="1 2">120-4 pot B 10/14</strain>
    </source>
</reference>
<evidence type="ECO:0000313" key="2">
    <source>
        <dbReference type="Proteomes" id="UP000789901"/>
    </source>
</evidence>
<feature type="non-terminal residue" evidence="1">
    <location>
        <position position="49"/>
    </location>
</feature>
<proteinExistence type="predicted"/>
<dbReference type="Proteomes" id="UP000789901">
    <property type="component" value="Unassembled WGS sequence"/>
</dbReference>
<organism evidence="1 2">
    <name type="scientific">Gigaspora margarita</name>
    <dbReference type="NCBI Taxonomy" id="4874"/>
    <lineage>
        <taxon>Eukaryota</taxon>
        <taxon>Fungi</taxon>
        <taxon>Fungi incertae sedis</taxon>
        <taxon>Mucoromycota</taxon>
        <taxon>Glomeromycotina</taxon>
        <taxon>Glomeromycetes</taxon>
        <taxon>Diversisporales</taxon>
        <taxon>Gigasporaceae</taxon>
        <taxon>Gigaspora</taxon>
    </lineage>
</organism>
<evidence type="ECO:0000313" key="1">
    <source>
        <dbReference type="EMBL" id="CAG8856333.1"/>
    </source>
</evidence>
<gene>
    <name evidence="1" type="ORF">GMARGA_LOCUS45154</name>
</gene>
<sequence length="49" mass="5451">SEKVKTHMAEIADLCLEINLSIDTQIHQIPISNQVHDSSSFTSNSPSHF</sequence>
<comment type="caution">
    <text evidence="1">The sequence shown here is derived from an EMBL/GenBank/DDBJ whole genome shotgun (WGS) entry which is preliminary data.</text>
</comment>
<name>A0ABN7XPQ1_GIGMA</name>
<accession>A0ABN7XPQ1</accession>
<dbReference type="EMBL" id="CAJVQB010158804">
    <property type="protein sequence ID" value="CAG8856333.1"/>
    <property type="molecule type" value="Genomic_DNA"/>
</dbReference>
<protein>
    <submittedName>
        <fullName evidence="1">32658_t:CDS:1</fullName>
    </submittedName>
</protein>
<keyword evidence="2" id="KW-1185">Reference proteome</keyword>